<name>A0A7G9SBD3_9SPHN</name>
<dbReference type="KEGG" id="srhi:H9L12_00395"/>
<accession>A0A7G9SBD3</accession>
<gene>
    <name evidence="1" type="ORF">H9L12_00395</name>
</gene>
<dbReference type="AlphaFoldDB" id="A0A7G9SBD3"/>
<evidence type="ECO:0000313" key="1">
    <source>
        <dbReference type="EMBL" id="QNN65158.1"/>
    </source>
</evidence>
<protein>
    <recommendedName>
        <fullName evidence="3">Lipoprotein</fullName>
    </recommendedName>
</protein>
<keyword evidence="2" id="KW-1185">Reference proteome</keyword>
<evidence type="ECO:0008006" key="3">
    <source>
        <dbReference type="Google" id="ProtNLM"/>
    </source>
</evidence>
<reference evidence="1 2" key="1">
    <citation type="submission" date="2020-08" db="EMBL/GenBank/DDBJ databases">
        <title>Genome sequence of Sphingomonas rhizophila KACC 19189T.</title>
        <authorList>
            <person name="Hyun D.-W."/>
            <person name="Bae J.-W."/>
        </authorList>
    </citation>
    <scope>NUCLEOTIDE SEQUENCE [LARGE SCALE GENOMIC DNA]</scope>
    <source>
        <strain evidence="1 2">KACC 19189</strain>
    </source>
</reference>
<organism evidence="1 2">
    <name type="scientific">Sphingomonas rhizophila</name>
    <dbReference type="NCBI Taxonomy" id="2071607"/>
    <lineage>
        <taxon>Bacteria</taxon>
        <taxon>Pseudomonadati</taxon>
        <taxon>Pseudomonadota</taxon>
        <taxon>Alphaproteobacteria</taxon>
        <taxon>Sphingomonadales</taxon>
        <taxon>Sphingomonadaceae</taxon>
        <taxon>Sphingomonas</taxon>
    </lineage>
</organism>
<dbReference type="RefSeq" id="WP_187542155.1">
    <property type="nucleotide sequence ID" value="NZ_CP060717.1"/>
</dbReference>
<dbReference type="EMBL" id="CP060717">
    <property type="protein sequence ID" value="QNN65158.1"/>
    <property type="molecule type" value="Genomic_DNA"/>
</dbReference>
<dbReference type="Proteomes" id="UP000515955">
    <property type="component" value="Chromosome"/>
</dbReference>
<proteinExistence type="predicted"/>
<dbReference type="PROSITE" id="PS51257">
    <property type="entry name" value="PROKAR_LIPOPROTEIN"/>
    <property type="match status" value="1"/>
</dbReference>
<evidence type="ECO:0000313" key="2">
    <source>
        <dbReference type="Proteomes" id="UP000515955"/>
    </source>
</evidence>
<sequence length="123" mass="13187">MRTTIVLPAIAAITACAVPVERNDDILAQALAGRTAGAAQRCVSTTPSQNIRVIDSRHVAYENGRTLWVNTLLANCPSLDPHNLVIVERGGSEICRGDRVRAAEPGAIIAGPTCNLQDWVPYR</sequence>